<accession>A0A1H3T4D2</accession>
<sequence>MDLTFLSPLYARSGPWASVYLDASHNTANADTELQLRWRALRENLAEQGTSPDTVHALGDAVLRHDPRPGEYGLALTAADGEVVLTHYLAAPPLRDVATYEPLPHAMPLVAQRGEEISWLRVLVNRTGADIDAVSAGCVPRHATVDGGTDFPLRKVKPGGWSQSRFQRAAEMTWHRNGGDAAKAVTDLGDMIGAEVLVVAGDPQARQQLIAQLPTRWQRRLVQTDAGSRAVGADPEPLNEVTIQAIAEVAAEHTRQALDRYAAQEGIGNGLPAVVQALQRNQVDTLLLVDDPSSTERLWIGPDPTQISVDPDELADMGVREPQQVRGDAALLRALTGTHASLVLVGPDDVDLDGGVGAVLRYADRSTPGRGDRDVANVTAQGHHQGRGQRRNR</sequence>
<evidence type="ECO:0000313" key="2">
    <source>
        <dbReference type="EMBL" id="SDZ45193.1"/>
    </source>
</evidence>
<dbReference type="Pfam" id="PF18844">
    <property type="entry name" value="baeRF_family2"/>
    <property type="match status" value="1"/>
</dbReference>
<dbReference type="EMBL" id="FNPH01000018">
    <property type="protein sequence ID" value="SDZ45193.1"/>
    <property type="molecule type" value="Genomic_DNA"/>
</dbReference>
<evidence type="ECO:0008006" key="4">
    <source>
        <dbReference type="Google" id="ProtNLM"/>
    </source>
</evidence>
<name>A0A1H3T4D2_9ACTN</name>
<reference evidence="3" key="1">
    <citation type="submission" date="2016-10" db="EMBL/GenBank/DDBJ databases">
        <authorList>
            <person name="Varghese N."/>
            <person name="Submissions S."/>
        </authorList>
    </citation>
    <scope>NUCLEOTIDE SEQUENCE [LARGE SCALE GENOMIC DNA]</scope>
    <source>
        <strain evidence="3">DSM 45245</strain>
    </source>
</reference>
<feature type="compositionally biased region" description="Basic residues" evidence="1">
    <location>
        <begin position="384"/>
        <end position="393"/>
    </location>
</feature>
<organism evidence="2 3">
    <name type="scientific">Micromonospora pattaloongensis</name>
    <dbReference type="NCBI Taxonomy" id="405436"/>
    <lineage>
        <taxon>Bacteria</taxon>
        <taxon>Bacillati</taxon>
        <taxon>Actinomycetota</taxon>
        <taxon>Actinomycetes</taxon>
        <taxon>Micromonosporales</taxon>
        <taxon>Micromonosporaceae</taxon>
        <taxon>Micromonospora</taxon>
    </lineage>
</organism>
<dbReference type="InterPro" id="IPR040701">
    <property type="entry name" value="Bact_RF_family2"/>
</dbReference>
<feature type="region of interest" description="Disordered" evidence="1">
    <location>
        <begin position="363"/>
        <end position="393"/>
    </location>
</feature>
<keyword evidence="3" id="KW-1185">Reference proteome</keyword>
<dbReference type="AlphaFoldDB" id="A0A1H3T4D2"/>
<evidence type="ECO:0000313" key="3">
    <source>
        <dbReference type="Proteomes" id="UP000242415"/>
    </source>
</evidence>
<gene>
    <name evidence="2" type="ORF">SAMN05444365_1188</name>
</gene>
<dbReference type="RefSeq" id="WP_175543785.1">
    <property type="nucleotide sequence ID" value="NZ_FNPH01000018.1"/>
</dbReference>
<protein>
    <recommendedName>
        <fullName evidence="4">Peptide chain release factor 1</fullName>
    </recommendedName>
</protein>
<dbReference type="Gene3D" id="3.30.420.60">
    <property type="entry name" value="eRF1 domain 2"/>
    <property type="match status" value="1"/>
</dbReference>
<dbReference type="InterPro" id="IPR042226">
    <property type="entry name" value="eFR1_2_sf"/>
</dbReference>
<dbReference type="STRING" id="405436.SAMN05444365_1188"/>
<dbReference type="SUPFAM" id="SSF53137">
    <property type="entry name" value="Translational machinery components"/>
    <property type="match status" value="1"/>
</dbReference>
<proteinExistence type="predicted"/>
<evidence type="ECO:0000256" key="1">
    <source>
        <dbReference type="SAM" id="MobiDB-lite"/>
    </source>
</evidence>
<dbReference type="Proteomes" id="UP000242415">
    <property type="component" value="Unassembled WGS sequence"/>
</dbReference>